<keyword evidence="3" id="KW-1185">Reference proteome</keyword>
<organism evidence="2 3">
    <name type="scientific">Peribacillus muralis</name>
    <dbReference type="NCBI Taxonomy" id="264697"/>
    <lineage>
        <taxon>Bacteria</taxon>
        <taxon>Bacillati</taxon>
        <taxon>Bacillota</taxon>
        <taxon>Bacilli</taxon>
        <taxon>Bacillales</taxon>
        <taxon>Bacillaceae</taxon>
        <taxon>Peribacillus</taxon>
    </lineage>
</organism>
<accession>A0A1B3XQ49</accession>
<evidence type="ECO:0000259" key="1">
    <source>
        <dbReference type="Pfam" id="PF14344"/>
    </source>
</evidence>
<gene>
    <name evidence="2" type="ORF">ABE28_013320</name>
</gene>
<evidence type="ECO:0000313" key="2">
    <source>
        <dbReference type="EMBL" id="AOH55333.1"/>
    </source>
</evidence>
<dbReference type="Pfam" id="PF14344">
    <property type="entry name" value="DUF4397"/>
    <property type="match status" value="1"/>
</dbReference>
<evidence type="ECO:0000313" key="3">
    <source>
        <dbReference type="Proteomes" id="UP000077926"/>
    </source>
</evidence>
<reference evidence="2 3" key="1">
    <citation type="submission" date="2016-08" db="EMBL/GenBank/DDBJ databases">
        <title>Complete genome sequence of Bacillus muralis G25-68, a strain with toxicity to nematodes.</title>
        <authorList>
            <person name="Zheng Z."/>
        </authorList>
    </citation>
    <scope>NUCLEOTIDE SEQUENCE [LARGE SCALE GENOMIC DNA]</scope>
    <source>
        <strain evidence="2 3">G25-68</strain>
    </source>
</reference>
<dbReference type="STRING" id="264697.ABE28_013320"/>
<dbReference type="RefSeq" id="WP_064467402.1">
    <property type="nucleotide sequence ID" value="NZ_CP017080.1"/>
</dbReference>
<dbReference type="AlphaFoldDB" id="A0A1B3XQ49"/>
<dbReference type="InterPro" id="IPR025510">
    <property type="entry name" value="DUF4397"/>
</dbReference>
<feature type="domain" description="DUF4397" evidence="1">
    <location>
        <begin position="58"/>
        <end position="172"/>
    </location>
</feature>
<dbReference type="EMBL" id="CP017080">
    <property type="protein sequence ID" value="AOH55333.1"/>
    <property type="molecule type" value="Genomic_DNA"/>
</dbReference>
<protein>
    <recommendedName>
        <fullName evidence="1">DUF4397 domain-containing protein</fullName>
    </recommendedName>
</protein>
<sequence length="247" mass="27698">MSDTRSFLQTAKTYDLLSSYYQYSNPKLLEYYSQKHLKNLKKAAQQLKYEQMKITLPARVRILHAASAAPSIDIHVNGVRIFKNLSFKASSGYMSFPAGGHQLDIYLSGEARSPLYSLKMEFEGGASYTVASAYANESLTLLPFIDLPFVPPCEGKFRFIHLSPSMSPVDIAVKNGDVVFEEVAFQQASDYLTIHPMIVDFDVREAGTKHNISFLPNMEFNENITSTLYLIGLNGETNRLETLTLSP</sequence>
<name>A0A1B3XQ49_9BACI</name>
<proteinExistence type="predicted"/>
<dbReference type="Proteomes" id="UP000077926">
    <property type="component" value="Chromosome"/>
</dbReference>
<dbReference type="KEGG" id="bmur:ABE28_013320"/>